<feature type="transmembrane region" description="Helical" evidence="1">
    <location>
        <begin position="284"/>
        <end position="306"/>
    </location>
</feature>
<keyword evidence="1" id="KW-1133">Transmembrane helix</keyword>
<protein>
    <submittedName>
        <fullName evidence="2">Glycosyltransferase family 39 protein</fullName>
    </submittedName>
</protein>
<organism evidence="2 3">
    <name type="scientific">Nesterenkonia halobia</name>
    <dbReference type="NCBI Taxonomy" id="37922"/>
    <lineage>
        <taxon>Bacteria</taxon>
        <taxon>Bacillati</taxon>
        <taxon>Actinomycetota</taxon>
        <taxon>Actinomycetes</taxon>
        <taxon>Micrococcales</taxon>
        <taxon>Micrococcaceae</taxon>
        <taxon>Nesterenkonia</taxon>
    </lineage>
</organism>
<sequence>MSSVLAGVALVAAAIIWPRASGTDVATGKAVFDDWTPLKAAWEPELTATLLPPMVAAVLGLLCWGRVSRRLTWAPFLLLTFAASWLWTASLGHVGGAESIGRVFGRDSEYFVGAKEVSSVPEFLSGFIDRIPLDAPDNWPVHIAGHPPAATMFFILLDRLGIQDPYTAGMIVLSLGCTAVVAVLLTLRALGSERLARRAAPWLVVAPSWIWMGVSGDALFTAAGAWGLALLALAATAGRRTRLVGCGVAAGLVLGLCVHLSYGLVLLGVLALAVLFLGRRWWALPWAAGAALLVAGAFSLAGFSWWEAYPVLVTRYYDGIQTERPYGYWVWANLGVWTFTAGLATWASFPRAVAEVRRRASRDRFVVAVLGCAGMAAILVATLSGMSKGEVERIWLPFTLWVLILPVLLPVRWHRPLIASQLATAIVVELLWTTQW</sequence>
<feature type="transmembrane region" description="Helical" evidence="1">
    <location>
        <begin position="326"/>
        <end position="344"/>
    </location>
</feature>
<feature type="transmembrane region" description="Helical" evidence="1">
    <location>
        <begin position="46"/>
        <end position="64"/>
    </location>
</feature>
<dbReference type="EMBL" id="BAAAYG010000003">
    <property type="protein sequence ID" value="GAA3282298.1"/>
    <property type="molecule type" value="Genomic_DNA"/>
</dbReference>
<feature type="transmembrane region" description="Helical" evidence="1">
    <location>
        <begin position="394"/>
        <end position="411"/>
    </location>
</feature>
<evidence type="ECO:0000313" key="2">
    <source>
        <dbReference type="EMBL" id="GAA3282298.1"/>
    </source>
</evidence>
<comment type="caution">
    <text evidence="2">The sequence shown here is derived from an EMBL/GenBank/DDBJ whole genome shotgun (WGS) entry which is preliminary data.</text>
</comment>
<feature type="transmembrane region" description="Helical" evidence="1">
    <location>
        <begin position="365"/>
        <end position="382"/>
    </location>
</feature>
<reference evidence="3" key="1">
    <citation type="journal article" date="2019" name="Int. J. Syst. Evol. Microbiol.">
        <title>The Global Catalogue of Microorganisms (GCM) 10K type strain sequencing project: providing services to taxonomists for standard genome sequencing and annotation.</title>
        <authorList>
            <consortium name="The Broad Institute Genomics Platform"/>
            <consortium name="The Broad Institute Genome Sequencing Center for Infectious Disease"/>
            <person name="Wu L."/>
            <person name="Ma J."/>
        </authorList>
    </citation>
    <scope>NUCLEOTIDE SEQUENCE [LARGE SCALE GENOMIC DNA]</scope>
    <source>
        <strain evidence="3">JCM 11483</strain>
    </source>
</reference>
<evidence type="ECO:0000313" key="3">
    <source>
        <dbReference type="Proteomes" id="UP001501736"/>
    </source>
</evidence>
<keyword evidence="3" id="KW-1185">Reference proteome</keyword>
<gene>
    <name evidence="2" type="ORF">GCM10020260_09120</name>
</gene>
<feature type="transmembrane region" description="Helical" evidence="1">
    <location>
        <begin position="166"/>
        <end position="190"/>
    </location>
</feature>
<proteinExistence type="predicted"/>
<feature type="transmembrane region" description="Helical" evidence="1">
    <location>
        <begin position="71"/>
        <end position="88"/>
    </location>
</feature>
<name>A0ABP6RA62_9MICC</name>
<evidence type="ECO:0000256" key="1">
    <source>
        <dbReference type="SAM" id="Phobius"/>
    </source>
</evidence>
<keyword evidence="1" id="KW-0472">Membrane</keyword>
<accession>A0ABP6RA62</accession>
<feature type="transmembrane region" description="Helical" evidence="1">
    <location>
        <begin position="202"/>
        <end position="235"/>
    </location>
</feature>
<feature type="transmembrane region" description="Helical" evidence="1">
    <location>
        <begin position="247"/>
        <end position="277"/>
    </location>
</feature>
<keyword evidence="1" id="KW-0812">Transmembrane</keyword>
<dbReference type="Proteomes" id="UP001501736">
    <property type="component" value="Unassembled WGS sequence"/>
</dbReference>